<comment type="caution">
    <text evidence="14">The sequence shown here is derived from an EMBL/GenBank/DDBJ whole genome shotgun (WGS) entry which is preliminary data.</text>
</comment>
<dbReference type="GO" id="GO:0005524">
    <property type="term" value="F:ATP binding"/>
    <property type="evidence" value="ECO:0007669"/>
    <property type="project" value="UniProtKB-KW"/>
</dbReference>
<dbReference type="GO" id="GO:0016740">
    <property type="term" value="F:transferase activity"/>
    <property type="evidence" value="ECO:0007669"/>
    <property type="project" value="UniProtKB-KW"/>
</dbReference>
<dbReference type="Pfam" id="PF18211">
    <property type="entry name" value="Csm1_B"/>
    <property type="match status" value="1"/>
</dbReference>
<evidence type="ECO:0000256" key="10">
    <source>
        <dbReference type="ARBA" id="ARBA00022840"/>
    </source>
</evidence>
<evidence type="ECO:0000256" key="4">
    <source>
        <dbReference type="ARBA" id="ARBA00022679"/>
    </source>
</evidence>
<evidence type="ECO:0000256" key="12">
    <source>
        <dbReference type="ARBA" id="ARBA00032922"/>
    </source>
</evidence>
<comment type="similarity">
    <text evidence="2">Belongs to the CRISPR-associated Cas10/Csm1 family.</text>
</comment>
<dbReference type="PANTHER" id="PTHR36528:SF1">
    <property type="entry name" value="CRISPR SYSTEM SINGLE-STRAND-SPECIFIC DEOXYRIBONUCLEASE CAS10_CSM1 (SUBTYPE III-A)"/>
    <property type="match status" value="1"/>
</dbReference>
<gene>
    <name evidence="14" type="primary">cas10</name>
    <name evidence="14" type="ORF">ENL70_05665</name>
</gene>
<dbReference type="InterPro" id="IPR041062">
    <property type="entry name" value="Csm1_B"/>
</dbReference>
<dbReference type="InterPro" id="IPR054767">
    <property type="entry name" value="Cas10-Cmr2_palm2"/>
</dbReference>
<keyword evidence="10" id="KW-0067">ATP-binding</keyword>
<dbReference type="Pfam" id="PF22335">
    <property type="entry name" value="Cas10-Cmr2_palm2"/>
    <property type="match status" value="1"/>
</dbReference>
<keyword evidence="5" id="KW-0540">Nuclease</keyword>
<evidence type="ECO:0000256" key="2">
    <source>
        <dbReference type="ARBA" id="ARBA00005700"/>
    </source>
</evidence>
<dbReference type="SUPFAM" id="SSF109604">
    <property type="entry name" value="HD-domain/PDEase-like"/>
    <property type="match status" value="1"/>
</dbReference>
<dbReference type="Pfam" id="PF01966">
    <property type="entry name" value="HD"/>
    <property type="match status" value="1"/>
</dbReference>
<dbReference type="GO" id="GO:0004519">
    <property type="term" value="F:endonuclease activity"/>
    <property type="evidence" value="ECO:0007669"/>
    <property type="project" value="UniProtKB-KW"/>
</dbReference>
<evidence type="ECO:0000256" key="7">
    <source>
        <dbReference type="ARBA" id="ARBA00022759"/>
    </source>
</evidence>
<accession>A0A7C5KHP4</accession>
<keyword evidence="7" id="KW-0255">Endonuclease</keyword>
<keyword evidence="6" id="KW-0547">Nucleotide-binding</keyword>
<evidence type="ECO:0000256" key="5">
    <source>
        <dbReference type="ARBA" id="ARBA00022722"/>
    </source>
</evidence>
<evidence type="ECO:0000256" key="9">
    <source>
        <dbReference type="ARBA" id="ARBA00022839"/>
    </source>
</evidence>
<keyword evidence="11" id="KW-0051">Antiviral defense</keyword>
<evidence type="ECO:0000256" key="3">
    <source>
        <dbReference type="ARBA" id="ARBA00014333"/>
    </source>
</evidence>
<reference evidence="14" key="1">
    <citation type="journal article" date="2020" name="mSystems">
        <title>Genome- and Community-Level Interaction Insights into Carbon Utilization and Element Cycling Functions of Hydrothermarchaeota in Hydrothermal Sediment.</title>
        <authorList>
            <person name="Zhou Z."/>
            <person name="Liu Y."/>
            <person name="Xu W."/>
            <person name="Pan J."/>
            <person name="Luo Z.H."/>
            <person name="Li M."/>
        </authorList>
    </citation>
    <scope>NUCLEOTIDE SEQUENCE [LARGE SCALE GENOMIC DNA]</scope>
    <source>
        <strain evidence="14">SpSt-1019</strain>
    </source>
</reference>
<protein>
    <recommendedName>
        <fullName evidence="3">CRISPR system single-strand-specific deoxyribonuclease Cas10/Csm1 (subtype III-A)</fullName>
    </recommendedName>
    <alternativeName>
        <fullName evidence="12">Cyclic oligoadenylate synthase</fullName>
    </alternativeName>
</protein>
<dbReference type="Gene3D" id="1.10.3210.10">
    <property type="entry name" value="Hypothetical protein af1432"/>
    <property type="match status" value="1"/>
</dbReference>
<name>A0A7C5KHP4_9BACT</name>
<dbReference type="PROSITE" id="PS50887">
    <property type="entry name" value="GGDEF"/>
    <property type="match status" value="1"/>
</dbReference>
<comment type="cofactor">
    <cofactor evidence="1">
        <name>a divalent metal cation</name>
        <dbReference type="ChEBI" id="CHEBI:60240"/>
    </cofactor>
</comment>
<feature type="domain" description="GGDEF" evidence="13">
    <location>
        <begin position="602"/>
        <end position="743"/>
    </location>
</feature>
<dbReference type="EMBL" id="DRUY01000187">
    <property type="protein sequence ID" value="HHI66015.1"/>
    <property type="molecule type" value="Genomic_DNA"/>
</dbReference>
<dbReference type="NCBIfam" id="TIGR02578">
    <property type="entry name" value="cas_TM1811_Csm1"/>
    <property type="match status" value="1"/>
</dbReference>
<dbReference type="InterPro" id="IPR043128">
    <property type="entry name" value="Rev_trsase/Diguanyl_cyclase"/>
</dbReference>
<evidence type="ECO:0000256" key="8">
    <source>
        <dbReference type="ARBA" id="ARBA00022801"/>
    </source>
</evidence>
<sequence>MNTYKKEFETIALAALFHDIGKVLNRTKEFYLENHTELTKSFLDELVSRCENIKKFVNVDIFSKIASHHHEGASNLLKPKQLSDERERFLATIISRADNFSSSERDEDEDATQSNRTQSRMRSIFYNLKFDSEEENKEDGFYEIKELKPENAFFKKENQPDTGKETTQSLYKDIAKKITNEIMRVEAKDNFDLFFSSVLHILEKYLALIPSNTQFDKQVISLFDHLSTTSAIAVAYYNYLEENQINSISELDKLEKDERVKPFILLQGDISGIQNFILKIEGSNPRGLVKTLRGRSFYVSALSRAASLKLVSEFKVVQSNIFLDAGGKFSILLPNISNAKDKIKEIRRELDEFFFSKFAGLLNLNLTDPVEMGVKDFAVGEGESNAGFLGIYNKLGYKNQIAKSHKIFDLLSDSNLTDKFLDTLYTDLNKNGVCNLCGTFPRKEKEDKCSLCLTMEKIGQNVIKDEFWVLYSKDNKDSFDEVVKGVYLTVVSKDKDLEERLSDALAVDRFFEVEKDSKIIGARRWINNHLPLGRDFAIDVNSEEPKDDTTLCYFCTDRCKLDPDNDEVSRKNIKNGTLTFQCIATYSRFLASKEQNKKTGEDYLGVLKADVDNLGKLFRDSMRDKFSISRLVTVSRFINYFFTEVLQRILKEDENEKFKSIYTVYSGGDDLFLIGPWLVLPDFALHLSKKFRKFTGRECITFSCGIEMFRPKFPIGRAVEIVDDSLELSKKIKDKGNITIFRNTVKLFKKSSGESDFEELLKYRDRLFELCKKNNKEEGEGLINKAFIYRILNFYRPMFLEAYGLEEQAGIIRKTDNVKILSYRYIPLLKRDIARNVVKDRKDRNIIDKKLSNIYELMEPSGKGKFFMQNFRIPAFLTLYKLRGGE</sequence>
<dbReference type="PANTHER" id="PTHR36528">
    <property type="entry name" value="CRISPR SYSTEM SINGLE-STRAND-SPECIFIC DEOXYRIBONUCLEASE CAS10/CSM1 (SUBTYPE III-A)"/>
    <property type="match status" value="1"/>
</dbReference>
<dbReference type="GO" id="GO:0051607">
    <property type="term" value="P:defense response to virus"/>
    <property type="evidence" value="ECO:0007669"/>
    <property type="project" value="UniProtKB-KW"/>
</dbReference>
<organism evidence="14">
    <name type="scientific">Thermodesulfobium narugense</name>
    <dbReference type="NCBI Taxonomy" id="184064"/>
    <lineage>
        <taxon>Bacteria</taxon>
        <taxon>Pseudomonadati</taxon>
        <taxon>Thermodesulfobiota</taxon>
        <taxon>Thermodesulfobiia</taxon>
        <taxon>Thermodesulfobiales</taxon>
        <taxon>Thermodesulfobiaceae</taxon>
        <taxon>Thermodesulfobium</taxon>
    </lineage>
</organism>
<keyword evidence="9" id="KW-0269">Exonuclease</keyword>
<dbReference type="GO" id="GO:0004527">
    <property type="term" value="F:exonuclease activity"/>
    <property type="evidence" value="ECO:0007669"/>
    <property type="project" value="UniProtKB-KW"/>
</dbReference>
<dbReference type="InterPro" id="IPR013408">
    <property type="entry name" value="Cas10/Csm1"/>
</dbReference>
<keyword evidence="4" id="KW-0808">Transferase</keyword>
<dbReference type="AlphaFoldDB" id="A0A7C5KHP4"/>
<dbReference type="InterPro" id="IPR052117">
    <property type="entry name" value="Cas10/Csm1_subtype-III-A"/>
</dbReference>
<evidence type="ECO:0000256" key="6">
    <source>
        <dbReference type="ARBA" id="ARBA00022741"/>
    </source>
</evidence>
<dbReference type="InterPro" id="IPR006674">
    <property type="entry name" value="HD_domain"/>
</dbReference>
<evidence type="ECO:0000313" key="14">
    <source>
        <dbReference type="EMBL" id="HHI66015.1"/>
    </source>
</evidence>
<dbReference type="Gene3D" id="3.30.70.270">
    <property type="match status" value="1"/>
</dbReference>
<evidence type="ECO:0000256" key="11">
    <source>
        <dbReference type="ARBA" id="ARBA00023118"/>
    </source>
</evidence>
<dbReference type="InterPro" id="IPR000160">
    <property type="entry name" value="GGDEF_dom"/>
</dbReference>
<evidence type="ECO:0000259" key="13">
    <source>
        <dbReference type="PROSITE" id="PS50887"/>
    </source>
</evidence>
<proteinExistence type="inferred from homology"/>
<evidence type="ECO:0000256" key="1">
    <source>
        <dbReference type="ARBA" id="ARBA00001968"/>
    </source>
</evidence>
<keyword evidence="8" id="KW-0378">Hydrolase</keyword>